<gene>
    <name evidence="1" type="ORF">LOTGIDRAFT_175606</name>
</gene>
<dbReference type="CDD" id="cd22823">
    <property type="entry name" value="Gal_Rha_Lectin"/>
    <property type="match status" value="1"/>
</dbReference>
<dbReference type="RefSeq" id="XP_009056144.1">
    <property type="nucleotide sequence ID" value="XM_009057896.1"/>
</dbReference>
<dbReference type="InterPro" id="IPR043159">
    <property type="entry name" value="Lectin_gal-bd_sf"/>
</dbReference>
<dbReference type="Gene3D" id="2.60.120.740">
    <property type="match status" value="1"/>
</dbReference>
<organism evidence="1 2">
    <name type="scientific">Lottia gigantea</name>
    <name type="common">Giant owl limpet</name>
    <dbReference type="NCBI Taxonomy" id="225164"/>
    <lineage>
        <taxon>Eukaryota</taxon>
        <taxon>Metazoa</taxon>
        <taxon>Spiralia</taxon>
        <taxon>Lophotrochozoa</taxon>
        <taxon>Mollusca</taxon>
        <taxon>Gastropoda</taxon>
        <taxon>Patellogastropoda</taxon>
        <taxon>Lottioidea</taxon>
        <taxon>Lottiidae</taxon>
        <taxon>Lottia</taxon>
    </lineage>
</organism>
<keyword evidence="2" id="KW-1185">Reference proteome</keyword>
<dbReference type="CTD" id="20243276"/>
<protein>
    <recommendedName>
        <fullName evidence="3">SUEL-type lectin domain-containing protein</fullName>
    </recommendedName>
</protein>
<dbReference type="OrthoDB" id="6104583at2759"/>
<dbReference type="HOGENOM" id="CLU_1456013_0_0_1"/>
<reference evidence="1 2" key="1">
    <citation type="journal article" date="2013" name="Nature">
        <title>Insights into bilaterian evolution from three spiralian genomes.</title>
        <authorList>
            <person name="Simakov O."/>
            <person name="Marletaz F."/>
            <person name="Cho S.J."/>
            <person name="Edsinger-Gonzales E."/>
            <person name="Havlak P."/>
            <person name="Hellsten U."/>
            <person name="Kuo D.H."/>
            <person name="Larsson T."/>
            <person name="Lv J."/>
            <person name="Arendt D."/>
            <person name="Savage R."/>
            <person name="Osoegawa K."/>
            <person name="de Jong P."/>
            <person name="Grimwood J."/>
            <person name="Chapman J.A."/>
            <person name="Shapiro H."/>
            <person name="Aerts A."/>
            <person name="Otillar R.P."/>
            <person name="Terry A.Y."/>
            <person name="Boore J.L."/>
            <person name="Grigoriev I.V."/>
            <person name="Lindberg D.R."/>
            <person name="Seaver E.C."/>
            <person name="Weisblat D.A."/>
            <person name="Putnam N.H."/>
            <person name="Rokhsar D.S."/>
        </authorList>
    </citation>
    <scope>NUCLEOTIDE SEQUENCE [LARGE SCALE GENOMIC DNA]</scope>
</reference>
<dbReference type="GeneID" id="20243276"/>
<dbReference type="EMBL" id="KB201961">
    <property type="protein sequence ID" value="ESO93171.1"/>
    <property type="molecule type" value="Genomic_DNA"/>
</dbReference>
<dbReference type="AlphaFoldDB" id="V4AIA8"/>
<dbReference type="Proteomes" id="UP000030746">
    <property type="component" value="Unassembled WGS sequence"/>
</dbReference>
<proteinExistence type="predicted"/>
<dbReference type="KEGG" id="lgi:LOTGIDRAFT_175606"/>
<sequence>MAHEARSGSTNTSTLCYGAPGQACTTHRLSCPIPLVIQIINTSYGYRSECKDIQGLSACTNTTCCNEELGDCFQPFSCDNLQQVTGNCSGLNTCTINGFREVHGKECGGSVSAYSKIQYDCVTKDFYTTASMIDSSLLDNSTTDFMRYSTSHDFSTTASMIDSSLLGKYSFVFILTIYNLQHNVLM</sequence>
<evidence type="ECO:0008006" key="3">
    <source>
        <dbReference type="Google" id="ProtNLM"/>
    </source>
</evidence>
<name>V4AIA8_LOTGI</name>
<evidence type="ECO:0000313" key="1">
    <source>
        <dbReference type="EMBL" id="ESO93171.1"/>
    </source>
</evidence>
<accession>V4AIA8</accession>
<evidence type="ECO:0000313" key="2">
    <source>
        <dbReference type="Proteomes" id="UP000030746"/>
    </source>
</evidence>